<organism evidence="3 4">
    <name type="scientific">Amycolatopsis minnesotensis</name>
    <dbReference type="NCBI Taxonomy" id="337894"/>
    <lineage>
        <taxon>Bacteria</taxon>
        <taxon>Bacillati</taxon>
        <taxon>Actinomycetota</taxon>
        <taxon>Actinomycetes</taxon>
        <taxon>Pseudonocardiales</taxon>
        <taxon>Pseudonocardiaceae</taxon>
        <taxon>Amycolatopsis</taxon>
    </lineage>
</organism>
<evidence type="ECO:0000256" key="1">
    <source>
        <dbReference type="SAM" id="SignalP"/>
    </source>
</evidence>
<dbReference type="InterPro" id="IPR046266">
    <property type="entry name" value="DUF6299"/>
</dbReference>
<feature type="chain" id="PRO_5045942050" evidence="1">
    <location>
        <begin position="26"/>
        <end position="137"/>
    </location>
</feature>
<dbReference type="Pfam" id="PF19816">
    <property type="entry name" value="DUF6299"/>
    <property type="match status" value="1"/>
</dbReference>
<proteinExistence type="predicted"/>
<keyword evidence="1" id="KW-0732">Signal</keyword>
<gene>
    <name evidence="3" type="ORF">GCM10009754_64900</name>
</gene>
<name>A0ABP5DGQ8_9PSEU</name>
<dbReference type="Proteomes" id="UP001501116">
    <property type="component" value="Unassembled WGS sequence"/>
</dbReference>
<protein>
    <submittedName>
        <fullName evidence="3">DUF6299 family protein</fullName>
    </submittedName>
</protein>
<accession>A0ABP5DGQ8</accession>
<comment type="caution">
    <text evidence="3">The sequence shown here is derived from an EMBL/GenBank/DDBJ whole genome shotgun (WGS) entry which is preliminary data.</text>
</comment>
<keyword evidence="4" id="KW-1185">Reference proteome</keyword>
<evidence type="ECO:0000313" key="3">
    <source>
        <dbReference type="EMBL" id="GAA1979603.1"/>
    </source>
</evidence>
<dbReference type="EMBL" id="BAAANN010000031">
    <property type="protein sequence ID" value="GAA1979603.1"/>
    <property type="molecule type" value="Genomic_DNA"/>
</dbReference>
<dbReference type="RefSeq" id="WP_344427662.1">
    <property type="nucleotide sequence ID" value="NZ_BAAANN010000031.1"/>
</dbReference>
<sequence length="137" mass="14140">MPVRFATFAATVVVASIFAATPASAASDTVTITASEPLTNATTTISGTYRCEAAVAPRVVFVSTSLSQHGLSRSIGNGTLATCDGQEHSYLTSQQFTESPFRSGPVTATSTLLSLPTKGLPVPGFLATATRILTWGQ</sequence>
<feature type="domain" description="DUF6299" evidence="2">
    <location>
        <begin position="27"/>
        <end position="132"/>
    </location>
</feature>
<feature type="signal peptide" evidence="1">
    <location>
        <begin position="1"/>
        <end position="25"/>
    </location>
</feature>
<reference evidence="4" key="1">
    <citation type="journal article" date="2019" name="Int. J. Syst. Evol. Microbiol.">
        <title>The Global Catalogue of Microorganisms (GCM) 10K type strain sequencing project: providing services to taxonomists for standard genome sequencing and annotation.</title>
        <authorList>
            <consortium name="The Broad Institute Genomics Platform"/>
            <consortium name="The Broad Institute Genome Sequencing Center for Infectious Disease"/>
            <person name="Wu L."/>
            <person name="Ma J."/>
        </authorList>
    </citation>
    <scope>NUCLEOTIDE SEQUENCE [LARGE SCALE GENOMIC DNA]</scope>
    <source>
        <strain evidence="4">JCM 14545</strain>
    </source>
</reference>
<evidence type="ECO:0000259" key="2">
    <source>
        <dbReference type="Pfam" id="PF19816"/>
    </source>
</evidence>
<evidence type="ECO:0000313" key="4">
    <source>
        <dbReference type="Proteomes" id="UP001501116"/>
    </source>
</evidence>